<protein>
    <submittedName>
        <fullName evidence="1">Uncharacterized protein</fullName>
    </submittedName>
</protein>
<organism evidence="1 2">
    <name type="scientific">Hibiscus sabdariffa</name>
    <name type="common">roselle</name>
    <dbReference type="NCBI Taxonomy" id="183260"/>
    <lineage>
        <taxon>Eukaryota</taxon>
        <taxon>Viridiplantae</taxon>
        <taxon>Streptophyta</taxon>
        <taxon>Embryophyta</taxon>
        <taxon>Tracheophyta</taxon>
        <taxon>Spermatophyta</taxon>
        <taxon>Magnoliopsida</taxon>
        <taxon>eudicotyledons</taxon>
        <taxon>Gunneridae</taxon>
        <taxon>Pentapetalae</taxon>
        <taxon>rosids</taxon>
        <taxon>malvids</taxon>
        <taxon>Malvales</taxon>
        <taxon>Malvaceae</taxon>
        <taxon>Malvoideae</taxon>
        <taxon>Hibiscus</taxon>
    </lineage>
</organism>
<sequence length="207" mass="23780">MSKDFSPSLIQELLKVFFPGKSEDAIQTNLTLLSSFARQGGVFLGLAIFGQEILDELFKGFGITVDQKKTFRKALNVYYDVVTELRRSEHVTLDSSIKRNTAVIKKLKQINEEQKETLMEELRSVNLSKFVNKFVMPSLRVQIYKLQFRYALCFIKGTKISHQSLVQGLLKVFFPGKSGDDLDADMNFEISSGIVLCRSYRGKWYFY</sequence>
<keyword evidence="2" id="KW-1185">Reference proteome</keyword>
<accession>A0ABR2PGZ1</accession>
<dbReference type="Gene3D" id="1.25.40.180">
    <property type="match status" value="1"/>
</dbReference>
<name>A0ABR2PGZ1_9ROSI</name>
<reference evidence="1 2" key="1">
    <citation type="journal article" date="2024" name="G3 (Bethesda)">
        <title>Genome assembly of Hibiscus sabdariffa L. provides insights into metabolisms of medicinal natural products.</title>
        <authorList>
            <person name="Kim T."/>
        </authorList>
    </citation>
    <scope>NUCLEOTIDE SEQUENCE [LARGE SCALE GENOMIC DNA]</scope>
    <source>
        <strain evidence="1">TK-2024</strain>
        <tissue evidence="1">Old leaves</tissue>
    </source>
</reference>
<evidence type="ECO:0000313" key="1">
    <source>
        <dbReference type="EMBL" id="KAK8987558.1"/>
    </source>
</evidence>
<comment type="caution">
    <text evidence="1">The sequence shown here is derived from an EMBL/GenBank/DDBJ whole genome shotgun (WGS) entry which is preliminary data.</text>
</comment>
<proteinExistence type="predicted"/>
<dbReference type="PANTHER" id="PTHR12839:SF7">
    <property type="entry name" value="REGULATOR OF NONSENSE TRANSCRIPTS 2"/>
    <property type="match status" value="1"/>
</dbReference>
<dbReference type="Proteomes" id="UP001396334">
    <property type="component" value="Unassembled WGS sequence"/>
</dbReference>
<dbReference type="PANTHER" id="PTHR12839">
    <property type="entry name" value="NONSENSE-MEDIATED MRNA DECAY PROTEIN 2 UP-FRAMESHIFT SUPPRESSOR 2"/>
    <property type="match status" value="1"/>
</dbReference>
<evidence type="ECO:0000313" key="2">
    <source>
        <dbReference type="Proteomes" id="UP001396334"/>
    </source>
</evidence>
<dbReference type="InterPro" id="IPR039762">
    <property type="entry name" value="Nmd2/UPF2"/>
</dbReference>
<dbReference type="EMBL" id="JBBPBN010000060">
    <property type="protein sequence ID" value="KAK8987558.1"/>
    <property type="molecule type" value="Genomic_DNA"/>
</dbReference>
<gene>
    <name evidence="1" type="ORF">V6N11_027305</name>
</gene>